<dbReference type="RefSeq" id="WP_025218281.1">
    <property type="nucleotide sequence ID" value="NZ_CP006943.1"/>
</dbReference>
<comment type="pathway">
    <text evidence="9">Amino-sugar metabolism; N-acetylneuraminate degradation; D-fructose 6-phosphate from N-acetylneuraminate: step 2/5.</text>
</comment>
<dbReference type="Pfam" id="PF00480">
    <property type="entry name" value="ROK"/>
    <property type="match status" value="1"/>
</dbReference>
<dbReference type="eggNOG" id="COG1940">
    <property type="taxonomic scope" value="Bacteria"/>
</dbReference>
<comment type="subunit">
    <text evidence="1">Homodimer.</text>
</comment>
<evidence type="ECO:0000256" key="4">
    <source>
        <dbReference type="ARBA" id="ARBA00022741"/>
    </source>
</evidence>
<dbReference type="Proteomes" id="UP000066995">
    <property type="component" value="Chromosome"/>
</dbReference>
<dbReference type="GO" id="GO:0009384">
    <property type="term" value="F:N-acylmannosamine kinase activity"/>
    <property type="evidence" value="ECO:0007669"/>
    <property type="project" value="UniProtKB-EC"/>
</dbReference>
<evidence type="ECO:0000256" key="14">
    <source>
        <dbReference type="ARBA" id="ARBA00079862"/>
    </source>
</evidence>
<keyword evidence="3" id="KW-0479">Metal-binding</keyword>
<evidence type="ECO:0000256" key="11">
    <source>
        <dbReference type="ARBA" id="ARBA00066377"/>
    </source>
</evidence>
<keyword evidence="4" id="KW-0547">Nucleotide-binding</keyword>
<dbReference type="InterPro" id="IPR000600">
    <property type="entry name" value="ROK"/>
</dbReference>
<dbReference type="PANTHER" id="PTHR18964:SF169">
    <property type="entry name" value="N-ACETYLMANNOSAMINE KINASE"/>
    <property type="match status" value="1"/>
</dbReference>
<dbReference type="EC" id="2.7.1.60" evidence="11"/>
<evidence type="ECO:0000313" key="16">
    <source>
        <dbReference type="Proteomes" id="UP000066995"/>
    </source>
</evidence>
<evidence type="ECO:0000256" key="6">
    <source>
        <dbReference type="ARBA" id="ARBA00022833"/>
    </source>
</evidence>
<dbReference type="STRING" id="1433287.X808_20960"/>
<keyword evidence="8" id="KW-0119">Carbohydrate metabolism</keyword>
<sequence length="300" mass="31908">MRCLAIDIGGTKIATAIVQHSQVEQRRQVQTPTDRPQADQAASLHQVIEEIMHSYQGQFDFVSVASTGIINQGVLTALNPKNLGGLAEFPLKESITRHTDKPIGLLNDVQAAVCAEYLVENQQAVKNFVFITVSTGVGGGIILNGELQTGPNGIAGHIGHTLADPNGPVCGCGRVGCVEAVAAGRAIEAMASKWDSPCSPKEVFERFRQGNPQAVELVEKSAKAIANLIADLKISLDIQKVVLGGSVGLAEGYLPLVQRYLSEMPVVYQCALENAQSGQDAGLIGAAWWAENRLKQGFTL</sequence>
<dbReference type="FunFam" id="3.30.420.40:FF:000063">
    <property type="entry name" value="N-acetylmannosamine kinase"/>
    <property type="match status" value="1"/>
</dbReference>
<evidence type="ECO:0000256" key="5">
    <source>
        <dbReference type="ARBA" id="ARBA00022777"/>
    </source>
</evidence>
<evidence type="ECO:0000256" key="13">
    <source>
        <dbReference type="ARBA" id="ARBA00078287"/>
    </source>
</evidence>
<dbReference type="PANTHER" id="PTHR18964">
    <property type="entry name" value="ROK (REPRESSOR, ORF, KINASE) FAMILY"/>
    <property type="match status" value="1"/>
</dbReference>
<dbReference type="PATRIC" id="fig|1433287.3.peg.2091"/>
<dbReference type="InterPro" id="IPR043129">
    <property type="entry name" value="ATPase_NBD"/>
</dbReference>
<dbReference type="NCBIfam" id="NF003461">
    <property type="entry name" value="PRK05082.1"/>
    <property type="match status" value="1"/>
</dbReference>
<keyword evidence="5 15" id="KW-0418">Kinase</keyword>
<dbReference type="GO" id="GO:0046872">
    <property type="term" value="F:metal ion binding"/>
    <property type="evidence" value="ECO:0007669"/>
    <property type="project" value="UniProtKB-KW"/>
</dbReference>
<evidence type="ECO:0000313" key="15">
    <source>
        <dbReference type="EMBL" id="AHG76614.1"/>
    </source>
</evidence>
<protein>
    <recommendedName>
        <fullName evidence="12">N-acetylmannosamine kinase</fullName>
        <ecNumber evidence="11">2.7.1.60</ecNumber>
    </recommendedName>
    <alternativeName>
        <fullName evidence="13">ManNAc kinase</fullName>
    </alternativeName>
    <alternativeName>
        <fullName evidence="14">N-acetyl-D-mannosamine kinase</fullName>
    </alternativeName>
</protein>
<evidence type="ECO:0000256" key="10">
    <source>
        <dbReference type="ARBA" id="ARBA00060726"/>
    </source>
</evidence>
<comment type="similarity">
    <text evidence="10">Belongs to the ROK (NagC/XylR) family. NanK subfamily.</text>
</comment>
<accession>W0QCI3</accession>
<keyword evidence="6" id="KW-0862">Zinc</keyword>
<keyword evidence="7" id="KW-0067">ATP-binding</keyword>
<organism evidence="15 16">
    <name type="scientific">Mannheimia varigena USDA-ARS-USMARC-1296</name>
    <dbReference type="NCBI Taxonomy" id="1433287"/>
    <lineage>
        <taxon>Bacteria</taxon>
        <taxon>Pseudomonadati</taxon>
        <taxon>Pseudomonadota</taxon>
        <taxon>Gammaproteobacteria</taxon>
        <taxon>Pasteurellales</taxon>
        <taxon>Pasteurellaceae</taxon>
        <taxon>Mannheimia</taxon>
    </lineage>
</organism>
<reference evidence="15 16" key="1">
    <citation type="submission" date="2013-12" db="EMBL/GenBank/DDBJ databases">
        <title>Annotation of the Mannheimia varigena USDA-ARS-USMARC-1296 complete genome.</title>
        <authorList>
            <person name="Harhay G.P."/>
            <person name="Clawson M.L."/>
            <person name="Murray R.W."/>
            <person name="Lubbers B.V."/>
            <person name="Heaton M.P."/>
            <person name="Chitko-Mckown C.G."/>
            <person name="Harhay D.M."/>
            <person name="Smith T.P.L."/>
        </authorList>
    </citation>
    <scope>NUCLEOTIDE SEQUENCE [LARGE SCALE GENOMIC DNA]</scope>
    <source>
        <strain evidence="15 16">USDA-ARS-USMARC-1296</strain>
    </source>
</reference>
<evidence type="ECO:0000256" key="3">
    <source>
        <dbReference type="ARBA" id="ARBA00022723"/>
    </source>
</evidence>
<keyword evidence="2" id="KW-0808">Transferase</keyword>
<dbReference type="PROSITE" id="PS01125">
    <property type="entry name" value="ROK"/>
    <property type="match status" value="1"/>
</dbReference>
<dbReference type="AlphaFoldDB" id="W0QCI3"/>
<dbReference type="Gene3D" id="3.30.420.40">
    <property type="match status" value="2"/>
</dbReference>
<evidence type="ECO:0000256" key="8">
    <source>
        <dbReference type="ARBA" id="ARBA00023277"/>
    </source>
</evidence>
<dbReference type="CDD" id="cd24069">
    <property type="entry name" value="ASKHA_NBD_ROK_EcNanK-like"/>
    <property type="match status" value="1"/>
</dbReference>
<proteinExistence type="inferred from homology"/>
<evidence type="ECO:0000256" key="2">
    <source>
        <dbReference type="ARBA" id="ARBA00022679"/>
    </source>
</evidence>
<evidence type="ECO:0000256" key="7">
    <source>
        <dbReference type="ARBA" id="ARBA00022840"/>
    </source>
</evidence>
<dbReference type="KEGG" id="mvi:X808_20960"/>
<evidence type="ECO:0000256" key="1">
    <source>
        <dbReference type="ARBA" id="ARBA00011738"/>
    </source>
</evidence>
<dbReference type="InterPro" id="IPR049874">
    <property type="entry name" value="ROK_cs"/>
</dbReference>
<dbReference type="GO" id="GO:0019262">
    <property type="term" value="P:N-acetylneuraminate catabolic process"/>
    <property type="evidence" value="ECO:0007669"/>
    <property type="project" value="TreeGrafter"/>
</dbReference>
<dbReference type="HOGENOM" id="CLU_036604_0_4_6"/>
<dbReference type="GO" id="GO:0005524">
    <property type="term" value="F:ATP binding"/>
    <property type="evidence" value="ECO:0007669"/>
    <property type="project" value="UniProtKB-KW"/>
</dbReference>
<evidence type="ECO:0000256" key="12">
    <source>
        <dbReference type="ARBA" id="ARBA00072700"/>
    </source>
</evidence>
<name>W0QCI3_9PAST</name>
<gene>
    <name evidence="15" type="ORF">X808_20960</name>
</gene>
<dbReference type="SUPFAM" id="SSF53067">
    <property type="entry name" value="Actin-like ATPase domain"/>
    <property type="match status" value="1"/>
</dbReference>
<dbReference type="EMBL" id="CP006943">
    <property type="protein sequence ID" value="AHG76614.1"/>
    <property type="molecule type" value="Genomic_DNA"/>
</dbReference>
<keyword evidence="16" id="KW-1185">Reference proteome</keyword>
<dbReference type="OrthoDB" id="8772678at2"/>
<evidence type="ECO:0000256" key="9">
    <source>
        <dbReference type="ARBA" id="ARBA00060606"/>
    </source>
</evidence>